<sequence length="499" mass="54617">MGGSKDLVVREIRIGILDNKKACVFYIDGIVDTNAVNNFVMESLMVEGHGVPCITPIDSDVGAYLKEYVLTAGAVKDDVTDFKLLFRSLLSGSAILLIDGYTAGFAIEMSGGKQRSISEPEAETVIRGPREGFSESLRTNTALVRKKIRSPDLWLETSTIGTRTQTDVGIMYMKGIADEKIVEEVRARLGRIDIDGILESGYIEELIQDEVYTPFPTVYNSERPDAIAAELLEGKVAIMVDGTPVVLVVPAVFVSFLHSVEDYYHRADISTLIRILRTIGIAIGLFGPSLYVAITTFHREMIPARLLVSLAAQREAVPFPAFIEALLMEVTFEILREAGIRMPRPIGSAMSIVGSVVLGTAAVEAGFVSAAMVIIVAITALAAFLIPSNDMTVPIRMLRFPFMFLAASFGLFGIILGVIGLALHLSSLRSFGVPYLSPLAPFNGSGQKDVIVRLPIWAMLTRPRLISRRNLIRQRVHSPEYGRDKGEQGSEREELAHEK</sequence>
<feature type="transmembrane region" description="Helical" evidence="4">
    <location>
        <begin position="398"/>
        <end position="423"/>
    </location>
</feature>
<dbReference type="EMBL" id="CAJVAS010000017">
    <property type="protein sequence ID" value="CAG7637086.1"/>
    <property type="molecule type" value="Genomic_DNA"/>
</dbReference>
<dbReference type="Pfam" id="PF03323">
    <property type="entry name" value="GerA"/>
    <property type="match status" value="1"/>
</dbReference>
<feature type="transmembrane region" description="Helical" evidence="4">
    <location>
        <begin position="278"/>
        <end position="297"/>
    </location>
</feature>
<dbReference type="GO" id="GO:0009847">
    <property type="term" value="P:spore germination"/>
    <property type="evidence" value="ECO:0007669"/>
    <property type="project" value="InterPro"/>
</dbReference>
<feature type="region of interest" description="Disordered" evidence="3">
    <location>
        <begin position="477"/>
        <end position="499"/>
    </location>
</feature>
<dbReference type="RefSeq" id="WP_218093552.1">
    <property type="nucleotide sequence ID" value="NZ_CAJVAS010000017.1"/>
</dbReference>
<keyword evidence="2 4" id="KW-0472">Membrane</keyword>
<name>A0A916NR61_9BACL</name>
<dbReference type="InterPro" id="IPR004995">
    <property type="entry name" value="Spore_Ger"/>
</dbReference>
<dbReference type="AlphaFoldDB" id="A0A916NR61"/>
<accession>A0A916NR61</accession>
<organism evidence="5 6">
    <name type="scientific">Paenibacillus solanacearum</name>
    <dbReference type="NCBI Taxonomy" id="2048548"/>
    <lineage>
        <taxon>Bacteria</taxon>
        <taxon>Bacillati</taxon>
        <taxon>Bacillota</taxon>
        <taxon>Bacilli</taxon>
        <taxon>Bacillales</taxon>
        <taxon>Paenibacillaceae</taxon>
        <taxon>Paenibacillus</taxon>
    </lineage>
</organism>
<feature type="transmembrane region" description="Helical" evidence="4">
    <location>
        <begin position="356"/>
        <end position="386"/>
    </location>
</feature>
<evidence type="ECO:0000256" key="4">
    <source>
        <dbReference type="SAM" id="Phobius"/>
    </source>
</evidence>
<feature type="transmembrane region" description="Helical" evidence="4">
    <location>
        <begin position="236"/>
        <end position="257"/>
    </location>
</feature>
<reference evidence="5" key="1">
    <citation type="submission" date="2021-06" db="EMBL/GenBank/DDBJ databases">
        <authorList>
            <person name="Criscuolo A."/>
        </authorList>
    </citation>
    <scope>NUCLEOTIDE SEQUENCE</scope>
    <source>
        <strain evidence="5">CIP111600</strain>
    </source>
</reference>
<dbReference type="GO" id="GO:0016020">
    <property type="term" value="C:membrane"/>
    <property type="evidence" value="ECO:0007669"/>
    <property type="project" value="InterPro"/>
</dbReference>
<evidence type="ECO:0000313" key="5">
    <source>
        <dbReference type="EMBL" id="CAG7637086.1"/>
    </source>
</evidence>
<dbReference type="PANTHER" id="PTHR22550:SF5">
    <property type="entry name" value="LEUCINE ZIPPER PROTEIN 4"/>
    <property type="match status" value="1"/>
</dbReference>
<dbReference type="PANTHER" id="PTHR22550">
    <property type="entry name" value="SPORE GERMINATION PROTEIN"/>
    <property type="match status" value="1"/>
</dbReference>
<protein>
    <submittedName>
        <fullName evidence="5">Spore germination protein B1</fullName>
    </submittedName>
</protein>
<dbReference type="PIRSF" id="PIRSF005690">
    <property type="entry name" value="GerBA"/>
    <property type="match status" value="1"/>
</dbReference>
<keyword evidence="4" id="KW-0812">Transmembrane</keyword>
<dbReference type="Proteomes" id="UP000693672">
    <property type="component" value="Unassembled WGS sequence"/>
</dbReference>
<gene>
    <name evidence="5" type="primary">gerBA_8</name>
    <name evidence="5" type="ORF">PAESOLCIP111_03814</name>
</gene>
<proteinExistence type="inferred from homology"/>
<dbReference type="InterPro" id="IPR050768">
    <property type="entry name" value="UPF0353/GerABKA_families"/>
</dbReference>
<evidence type="ECO:0000313" key="6">
    <source>
        <dbReference type="Proteomes" id="UP000693672"/>
    </source>
</evidence>
<evidence type="ECO:0000256" key="1">
    <source>
        <dbReference type="ARBA" id="ARBA00005278"/>
    </source>
</evidence>
<keyword evidence="4" id="KW-1133">Transmembrane helix</keyword>
<keyword evidence="6" id="KW-1185">Reference proteome</keyword>
<comment type="caution">
    <text evidence="5">The sequence shown here is derived from an EMBL/GenBank/DDBJ whole genome shotgun (WGS) entry which is preliminary data.</text>
</comment>
<evidence type="ECO:0000256" key="3">
    <source>
        <dbReference type="SAM" id="MobiDB-lite"/>
    </source>
</evidence>
<comment type="similarity">
    <text evidence="1">Belongs to the GerABKA family.</text>
</comment>
<evidence type="ECO:0000256" key="2">
    <source>
        <dbReference type="ARBA" id="ARBA00023136"/>
    </source>
</evidence>